<dbReference type="PANTHER" id="PTHR41287:SF1">
    <property type="entry name" value="PROTEIN YMFN"/>
    <property type="match status" value="1"/>
</dbReference>
<evidence type="ECO:0000313" key="3">
    <source>
        <dbReference type="EMBL" id="SPP28458.1"/>
    </source>
</evidence>
<dbReference type="RefSeq" id="WP_120487799.1">
    <property type="nucleotide sequence ID" value="NZ_OUNC01000013.1"/>
</dbReference>
<dbReference type="InterPro" id="IPR005021">
    <property type="entry name" value="Terminase_largesu-like"/>
</dbReference>
<reference evidence="4" key="1">
    <citation type="submission" date="2018-04" db="EMBL/GenBank/DDBJ databases">
        <authorList>
            <person name="Illikoud N."/>
        </authorList>
    </citation>
    <scope>NUCLEOTIDE SEQUENCE [LARGE SCALE GENOMIC DNA]</scope>
</reference>
<dbReference type="Proteomes" id="UP000270190">
    <property type="component" value="Unassembled WGS sequence"/>
</dbReference>
<dbReference type="GO" id="GO:0004519">
    <property type="term" value="F:endonuclease activity"/>
    <property type="evidence" value="ECO:0007669"/>
    <property type="project" value="InterPro"/>
</dbReference>
<organism evidence="3 4">
    <name type="scientific">Brochothrix thermosphacta</name>
    <name type="common">Microbacterium thermosphactum</name>
    <dbReference type="NCBI Taxonomy" id="2756"/>
    <lineage>
        <taxon>Bacteria</taxon>
        <taxon>Bacillati</taxon>
        <taxon>Bacillota</taxon>
        <taxon>Bacilli</taxon>
        <taxon>Bacillales</taxon>
        <taxon>Listeriaceae</taxon>
        <taxon>Brochothrix</taxon>
    </lineage>
</organism>
<proteinExistence type="predicted"/>
<dbReference type="PANTHER" id="PTHR41287">
    <property type="match status" value="1"/>
</dbReference>
<dbReference type="InterPro" id="IPR046461">
    <property type="entry name" value="TerL_ATPase"/>
</dbReference>
<feature type="domain" description="Terminase large subunit-like ATPase" evidence="1">
    <location>
        <begin position="75"/>
        <end position="253"/>
    </location>
</feature>
<dbReference type="AlphaFoldDB" id="A0A2X0QWE7"/>
<dbReference type="Gene3D" id="3.40.50.300">
    <property type="entry name" value="P-loop containing nucleotide triphosphate hydrolases"/>
    <property type="match status" value="1"/>
</dbReference>
<evidence type="ECO:0000259" key="2">
    <source>
        <dbReference type="Pfam" id="PF20441"/>
    </source>
</evidence>
<feature type="domain" description="Terminase large subunit-like endonuclease" evidence="2">
    <location>
        <begin position="261"/>
        <end position="554"/>
    </location>
</feature>
<protein>
    <submittedName>
        <fullName evidence="3">Terminase</fullName>
    </submittedName>
</protein>
<dbReference type="Pfam" id="PF03354">
    <property type="entry name" value="TerL_ATPase"/>
    <property type="match status" value="1"/>
</dbReference>
<dbReference type="Pfam" id="PF20441">
    <property type="entry name" value="TerL_nuclease"/>
    <property type="match status" value="1"/>
</dbReference>
<evidence type="ECO:0000313" key="4">
    <source>
        <dbReference type="Proteomes" id="UP000270190"/>
    </source>
</evidence>
<sequence>MGDYVSEYIEAVENGSIIVSDKIQKAIERHKSDVEKSKNEDYPYYYSIGHTQQIVKFVEMLPDPKTGKPNVLALFQKFILAMLWGWRKKSDNTRRFKKAYLSLARKQGKSLLVSGIALYCLIYERNPRNARQIYATANMRDQAKIVFNMVKSQLKAVRGKSKTVRDFTKVLKYEVTTTDDSFMQPLSADADTLDGLDTMLGIFDEYALSKTTEMMDVIETSMGQQLEPLIVIISTASNKLNYPMYSVEYHYINKLLSGETENDEYLALCWEQDNMKEIDKPELWIKSNPLMEIIEQKEQLTSMYKRMLKESKAKGTISNILTKHFNVWVQSSKESYMNTEEWSSAIADDSMRNSNLFGRDIYIGVDLSRVGDLTSISWAIPIDEKQKILANSYSFVGSKGGIEQKEKEDKTPYTAYEKAGECSISTQPSGLVDYRDMIVWLDEFIQHNEFNVKAICYDPYNAGLMITELSERYGDAFVEVRQGPFTLSPATKQLKIDILNGKLVHLNNKLLNRGMYNAVSVEKNDSLMIDKTTNRNKIDPVDALINAYTQAQYHDFDEVDVNELIESGEYGFGW</sequence>
<dbReference type="EMBL" id="OUNC01000013">
    <property type="protein sequence ID" value="SPP28458.1"/>
    <property type="molecule type" value="Genomic_DNA"/>
</dbReference>
<accession>A0A2X0QWE7</accession>
<dbReference type="InterPro" id="IPR046462">
    <property type="entry name" value="TerL_nuclease"/>
</dbReference>
<dbReference type="InterPro" id="IPR027417">
    <property type="entry name" value="P-loop_NTPase"/>
</dbReference>
<name>A0A2X0QWE7_BROTH</name>
<evidence type="ECO:0000259" key="1">
    <source>
        <dbReference type="Pfam" id="PF03354"/>
    </source>
</evidence>
<gene>
    <name evidence="3" type="ORF">BTBSAS_200045</name>
</gene>